<accession>A0ABN7V344</accession>
<organism evidence="1 2">
    <name type="scientific">Gigaspora margarita</name>
    <dbReference type="NCBI Taxonomy" id="4874"/>
    <lineage>
        <taxon>Eukaryota</taxon>
        <taxon>Fungi</taxon>
        <taxon>Fungi incertae sedis</taxon>
        <taxon>Mucoromycota</taxon>
        <taxon>Glomeromycotina</taxon>
        <taxon>Glomeromycetes</taxon>
        <taxon>Diversisporales</taxon>
        <taxon>Gigasporaceae</taxon>
        <taxon>Gigaspora</taxon>
    </lineage>
</organism>
<evidence type="ECO:0000313" key="2">
    <source>
        <dbReference type="Proteomes" id="UP000789901"/>
    </source>
</evidence>
<dbReference type="Proteomes" id="UP000789901">
    <property type="component" value="Unassembled WGS sequence"/>
</dbReference>
<sequence length="46" mass="5301">MQERKLEVSVNTSPFIAIGLSNQVDKNDLTYFIQSDTLLIRTEEEN</sequence>
<keyword evidence="2" id="KW-1185">Reference proteome</keyword>
<proteinExistence type="predicted"/>
<gene>
    <name evidence="1" type="ORF">GMARGA_LOCUS13437</name>
</gene>
<evidence type="ECO:0000313" key="1">
    <source>
        <dbReference type="EMBL" id="CAG8720015.1"/>
    </source>
</evidence>
<reference evidence="1 2" key="1">
    <citation type="submission" date="2021-06" db="EMBL/GenBank/DDBJ databases">
        <authorList>
            <person name="Kallberg Y."/>
            <person name="Tangrot J."/>
            <person name="Rosling A."/>
        </authorList>
    </citation>
    <scope>NUCLEOTIDE SEQUENCE [LARGE SCALE GENOMIC DNA]</scope>
    <source>
        <strain evidence="1 2">120-4 pot B 10/14</strain>
    </source>
</reference>
<name>A0ABN7V344_GIGMA</name>
<protein>
    <submittedName>
        <fullName evidence="1">10207_t:CDS:1</fullName>
    </submittedName>
</protein>
<dbReference type="EMBL" id="CAJVQB010008533">
    <property type="protein sequence ID" value="CAG8720015.1"/>
    <property type="molecule type" value="Genomic_DNA"/>
</dbReference>
<comment type="caution">
    <text evidence="1">The sequence shown here is derived from an EMBL/GenBank/DDBJ whole genome shotgun (WGS) entry which is preliminary data.</text>
</comment>